<dbReference type="eggNOG" id="arCOG07571">
    <property type="taxonomic scope" value="Archaea"/>
</dbReference>
<evidence type="ECO:0000313" key="2">
    <source>
        <dbReference type="Proteomes" id="UP000011524"/>
    </source>
</evidence>
<organism evidence="1 2">
    <name type="scientific">Haloarcula japonica (strain ATCC 49778 / DSM 6131 / JCM 7785 / NBRC 101032 / NCIMB 13157 / TR-1)</name>
    <dbReference type="NCBI Taxonomy" id="1227453"/>
    <lineage>
        <taxon>Archaea</taxon>
        <taxon>Methanobacteriati</taxon>
        <taxon>Methanobacteriota</taxon>
        <taxon>Stenosarchaea group</taxon>
        <taxon>Halobacteria</taxon>
        <taxon>Halobacteriales</taxon>
        <taxon>Haloarculaceae</taxon>
        <taxon>Haloarcula</taxon>
    </lineage>
</organism>
<sequence>MYQIELLTEDGWQDVRGKTGDDDFEYIEMSTENPPGKVFEWSLRLTEEGVVPDEKDFIVCPELVSGRYRFVYPALEQVAVAFDLQK</sequence>
<proteinExistence type="predicted"/>
<name>M0LMB5_HALJT</name>
<keyword evidence="2" id="KW-1185">Reference proteome</keyword>
<protein>
    <submittedName>
        <fullName evidence="1">Uncharacterized protein</fullName>
    </submittedName>
</protein>
<gene>
    <name evidence="1" type="ORF">C444_05221</name>
</gene>
<dbReference type="Proteomes" id="UP000011524">
    <property type="component" value="Unassembled WGS sequence"/>
</dbReference>
<dbReference type="EMBL" id="AOLY01000008">
    <property type="protein sequence ID" value="EMA33165.1"/>
    <property type="molecule type" value="Genomic_DNA"/>
</dbReference>
<reference evidence="1 2" key="1">
    <citation type="journal article" date="2014" name="PLoS Genet.">
        <title>Phylogenetically driven sequencing of extremely halophilic archaea reveals strategies for static and dynamic osmo-response.</title>
        <authorList>
            <person name="Becker E.A."/>
            <person name="Seitzer P.M."/>
            <person name="Tritt A."/>
            <person name="Larsen D."/>
            <person name="Krusor M."/>
            <person name="Yao A.I."/>
            <person name="Wu D."/>
            <person name="Madern D."/>
            <person name="Eisen J.A."/>
            <person name="Darling A.E."/>
            <person name="Facciotti M.T."/>
        </authorList>
    </citation>
    <scope>NUCLEOTIDE SEQUENCE [LARGE SCALE GENOMIC DNA]</scope>
    <source>
        <strain evidence="2">ATCC 49778 / DSM 6131 / JCM 7785 / NBRC 101032 / NCIMB 13157 / TR-1</strain>
    </source>
</reference>
<dbReference type="AlphaFoldDB" id="M0LMB5"/>
<evidence type="ECO:0000313" key="1">
    <source>
        <dbReference type="EMBL" id="EMA33165.1"/>
    </source>
</evidence>
<accession>M0LMB5</accession>
<comment type="caution">
    <text evidence="1">The sequence shown here is derived from an EMBL/GenBank/DDBJ whole genome shotgun (WGS) entry which is preliminary data.</text>
</comment>